<name>A0A6J5L1Z4_9CAUD</name>
<organism evidence="1">
    <name type="scientific">uncultured Caudovirales phage</name>
    <dbReference type="NCBI Taxonomy" id="2100421"/>
    <lineage>
        <taxon>Viruses</taxon>
        <taxon>Duplodnaviria</taxon>
        <taxon>Heunggongvirae</taxon>
        <taxon>Uroviricota</taxon>
        <taxon>Caudoviricetes</taxon>
        <taxon>Peduoviridae</taxon>
        <taxon>Maltschvirus</taxon>
        <taxon>Maltschvirus maltsch</taxon>
    </lineage>
</organism>
<reference evidence="1" key="1">
    <citation type="submission" date="2020-04" db="EMBL/GenBank/DDBJ databases">
        <authorList>
            <person name="Chiriac C."/>
            <person name="Salcher M."/>
            <person name="Ghai R."/>
            <person name="Kavagutti S V."/>
        </authorList>
    </citation>
    <scope>NUCLEOTIDE SEQUENCE</scope>
</reference>
<sequence length="159" mass="17982">MSKELEQARRLYKTGSEETKATLEEVFGKEALQVTDWKDIKTLADACAATGVNINALESMVPIDMPKWLVNSLQKVAKVMVINKALNGEWTPDYHNKDQRKHRPWFISSPGRGLVFFVVHCDGTFTNVGPRLVLESADKAKHAASFPEYVDYINELQEK</sequence>
<proteinExistence type="predicted"/>
<evidence type="ECO:0000313" key="1">
    <source>
        <dbReference type="EMBL" id="CAB4126460.1"/>
    </source>
</evidence>
<dbReference type="EMBL" id="LR796196">
    <property type="protein sequence ID" value="CAB4126460.1"/>
    <property type="molecule type" value="Genomic_DNA"/>
</dbReference>
<protein>
    <submittedName>
        <fullName evidence="1">Uncharacterized protein</fullName>
    </submittedName>
</protein>
<accession>A0A6J5L1Z4</accession>
<gene>
    <name evidence="1" type="ORF">UFOVP74_15</name>
</gene>